<reference evidence="2 3" key="1">
    <citation type="journal article" date="2012" name="PLoS Pathog.">
        <title>Diverse lifestyles and strategies of plant pathogenesis encoded in the genomes of eighteen Dothideomycetes fungi.</title>
        <authorList>
            <person name="Ohm R.A."/>
            <person name="Feau N."/>
            <person name="Henrissat B."/>
            <person name="Schoch C.L."/>
            <person name="Horwitz B.A."/>
            <person name="Barry K.W."/>
            <person name="Condon B.J."/>
            <person name="Copeland A.C."/>
            <person name="Dhillon B."/>
            <person name="Glaser F."/>
            <person name="Hesse C.N."/>
            <person name="Kosti I."/>
            <person name="LaButti K."/>
            <person name="Lindquist E.A."/>
            <person name="Lucas S."/>
            <person name="Salamov A.A."/>
            <person name="Bradshaw R.E."/>
            <person name="Ciuffetti L."/>
            <person name="Hamelin R.C."/>
            <person name="Kema G.H.J."/>
            <person name="Lawrence C."/>
            <person name="Scott J.A."/>
            <person name="Spatafora J.W."/>
            <person name="Turgeon B.G."/>
            <person name="de Wit P.J.G.M."/>
            <person name="Zhong S."/>
            <person name="Goodwin S.B."/>
            <person name="Grigoriev I.V."/>
        </authorList>
    </citation>
    <scope>NUCLEOTIDE SEQUENCE [LARGE SCALE GENOMIC DNA]</scope>
    <source>
        <strain evidence="2 3">SO2202</strain>
    </source>
</reference>
<evidence type="ECO:0000256" key="1">
    <source>
        <dbReference type="SAM" id="MobiDB-lite"/>
    </source>
</evidence>
<dbReference type="HOGENOM" id="CLU_689210_0_0_1"/>
<dbReference type="EMBL" id="KB456265">
    <property type="protein sequence ID" value="EMF12033.1"/>
    <property type="molecule type" value="Genomic_DNA"/>
</dbReference>
<evidence type="ECO:0000313" key="2">
    <source>
        <dbReference type="EMBL" id="EMF12033.1"/>
    </source>
</evidence>
<sequence>MESAGSKRPCSPSTAETPDQLVKRLRMNGSLNELDDQKISAVEGREKRLTVDQFVPDEGCKADQPSNVVAGPLSQGPAATFTEGICAEPQAMIAVTAVEPPPPASPDKRFERQTGRNTMPLGGPVCSGAPPAGLLSAQKPPVNFDQSRSSSIAGEQEMMEYEPRQLEAPRTMAHGSPVASHPVGHLMGFDTSSQPPSGPRSIRGYRAPGQAPNGPRDRSLTYASSLPMNGPARSQLSGLPLPTISPNMAEPGFHGQMRPIGMAVPELHPMSVINPQDGVLSMTKGAINQASKLSLKQTSDIGAQPMGIWSDLCNHVYKVVRGAQDSSRIHNNGFDTKVVDARIKRALDMVKPLIVRQQGRHRPEGTTFSQVKIEAAPGAQYQEPQADPPRKKSRWDERPA</sequence>
<dbReference type="AlphaFoldDB" id="N1QFF4"/>
<name>N1QFF4_SPHMS</name>
<organism evidence="2 3">
    <name type="scientific">Sphaerulina musiva (strain SO2202)</name>
    <name type="common">Poplar stem canker fungus</name>
    <name type="synonym">Septoria musiva</name>
    <dbReference type="NCBI Taxonomy" id="692275"/>
    <lineage>
        <taxon>Eukaryota</taxon>
        <taxon>Fungi</taxon>
        <taxon>Dikarya</taxon>
        <taxon>Ascomycota</taxon>
        <taxon>Pezizomycotina</taxon>
        <taxon>Dothideomycetes</taxon>
        <taxon>Dothideomycetidae</taxon>
        <taxon>Mycosphaerellales</taxon>
        <taxon>Mycosphaerellaceae</taxon>
        <taxon>Sphaerulina</taxon>
    </lineage>
</organism>
<accession>N1QFF4</accession>
<feature type="compositionally biased region" description="Basic and acidic residues" evidence="1">
    <location>
        <begin position="388"/>
        <end position="400"/>
    </location>
</feature>
<keyword evidence="3" id="KW-1185">Reference proteome</keyword>
<evidence type="ECO:0000313" key="3">
    <source>
        <dbReference type="Proteomes" id="UP000016931"/>
    </source>
</evidence>
<proteinExistence type="predicted"/>
<feature type="region of interest" description="Disordered" evidence="1">
    <location>
        <begin position="1"/>
        <end position="20"/>
    </location>
</feature>
<feature type="region of interest" description="Disordered" evidence="1">
    <location>
        <begin position="358"/>
        <end position="400"/>
    </location>
</feature>
<gene>
    <name evidence="2" type="ORF">SEPMUDRAFT_108840</name>
</gene>
<dbReference type="RefSeq" id="XP_016760154.1">
    <property type="nucleotide sequence ID" value="XM_016900751.1"/>
</dbReference>
<dbReference type="Proteomes" id="UP000016931">
    <property type="component" value="Unassembled WGS sequence"/>
</dbReference>
<protein>
    <submittedName>
        <fullName evidence="2">Uncharacterized protein</fullName>
    </submittedName>
</protein>
<dbReference type="GeneID" id="27897888"/>
<feature type="region of interest" description="Disordered" evidence="1">
    <location>
        <begin position="188"/>
        <end position="223"/>
    </location>
</feature>